<dbReference type="AlphaFoldDB" id="A0A4C1YA86"/>
<dbReference type="EMBL" id="BGZK01001122">
    <property type="protein sequence ID" value="GBP71802.1"/>
    <property type="molecule type" value="Genomic_DNA"/>
</dbReference>
<protein>
    <submittedName>
        <fullName evidence="2">Uncharacterized protein</fullName>
    </submittedName>
</protein>
<keyword evidence="1" id="KW-0812">Transmembrane</keyword>
<keyword evidence="1" id="KW-1133">Transmembrane helix</keyword>
<keyword evidence="3" id="KW-1185">Reference proteome</keyword>
<evidence type="ECO:0000256" key="1">
    <source>
        <dbReference type="SAM" id="Phobius"/>
    </source>
</evidence>
<evidence type="ECO:0000313" key="3">
    <source>
        <dbReference type="Proteomes" id="UP000299102"/>
    </source>
</evidence>
<organism evidence="2 3">
    <name type="scientific">Eumeta variegata</name>
    <name type="common">Bagworm moth</name>
    <name type="synonym">Eumeta japonica</name>
    <dbReference type="NCBI Taxonomy" id="151549"/>
    <lineage>
        <taxon>Eukaryota</taxon>
        <taxon>Metazoa</taxon>
        <taxon>Ecdysozoa</taxon>
        <taxon>Arthropoda</taxon>
        <taxon>Hexapoda</taxon>
        <taxon>Insecta</taxon>
        <taxon>Pterygota</taxon>
        <taxon>Neoptera</taxon>
        <taxon>Endopterygota</taxon>
        <taxon>Lepidoptera</taxon>
        <taxon>Glossata</taxon>
        <taxon>Ditrysia</taxon>
        <taxon>Tineoidea</taxon>
        <taxon>Psychidae</taxon>
        <taxon>Oiketicinae</taxon>
        <taxon>Eumeta</taxon>
    </lineage>
</organism>
<comment type="caution">
    <text evidence="2">The sequence shown here is derived from an EMBL/GenBank/DDBJ whole genome shotgun (WGS) entry which is preliminary data.</text>
</comment>
<sequence length="190" mass="21640">MQLTADHERDDQQWVLICVYQTLEAKLEPLPALPDVRLNLNLVFLRIFGGKSIMWYHGAGLGLKVESEGGQKNSVIKSRILIEFGIICFILANTLVLDRTWISRFRKLKRKGFEGSQSDSLVKRCNPIEFGLVCDCRYRRNRSANPRVTVFDTARRAAGAGRDGAARRNEICQELFHGRLPSTEAQFEEN</sequence>
<feature type="transmembrane region" description="Helical" evidence="1">
    <location>
        <begin position="80"/>
        <end position="101"/>
    </location>
</feature>
<name>A0A4C1YA86_EUMVA</name>
<dbReference type="Proteomes" id="UP000299102">
    <property type="component" value="Unassembled WGS sequence"/>
</dbReference>
<proteinExistence type="predicted"/>
<keyword evidence="1" id="KW-0472">Membrane</keyword>
<evidence type="ECO:0000313" key="2">
    <source>
        <dbReference type="EMBL" id="GBP71802.1"/>
    </source>
</evidence>
<accession>A0A4C1YA86</accession>
<dbReference type="OrthoDB" id="7472990at2759"/>
<gene>
    <name evidence="2" type="ORF">EVAR_88656_1</name>
</gene>
<reference evidence="2 3" key="1">
    <citation type="journal article" date="2019" name="Commun. Biol.">
        <title>The bagworm genome reveals a unique fibroin gene that provides high tensile strength.</title>
        <authorList>
            <person name="Kono N."/>
            <person name="Nakamura H."/>
            <person name="Ohtoshi R."/>
            <person name="Tomita M."/>
            <person name="Numata K."/>
            <person name="Arakawa K."/>
        </authorList>
    </citation>
    <scope>NUCLEOTIDE SEQUENCE [LARGE SCALE GENOMIC DNA]</scope>
</reference>